<dbReference type="InterPro" id="IPR050339">
    <property type="entry name" value="CC_SR_Kinase"/>
</dbReference>
<dbReference type="CDD" id="cd00180">
    <property type="entry name" value="PKc"/>
    <property type="match status" value="1"/>
</dbReference>
<dbReference type="Pfam" id="PF00069">
    <property type="entry name" value="Pkinase"/>
    <property type="match status" value="1"/>
</dbReference>
<keyword evidence="6" id="KW-0067">ATP-binding</keyword>
<keyword evidence="2" id="KW-0723">Serine/threonine-protein kinase</keyword>
<sequence>MEDYVDGDSLRVVQPRTSTASGHSINCEKARLPDDIDRRDLSPLYESFSIENDEHGNPIFLHSSYGYIAKDFSAFYGCSNKRKYDLTPTDLRETLKCLPDDDVYPEAPFDITKMSTTIHDKIFVKGPMLHDAFQNTGQLPQLTLGEVKVLELLAKNPHPNIARYHGCLIERGRIVGIAFDRLSRNLFDRVKQHDTPFDGAVCMASITSAVEYIHSLGLAHNDLNPSNIMLDEADTAFIIDFGSCRPEGEDLITTGTHGWIDEDFTTSAQDHDYIALRKIKAWLETEGRNCVVQPDVKDF</sequence>
<dbReference type="GO" id="GO:0005634">
    <property type="term" value="C:nucleus"/>
    <property type="evidence" value="ECO:0007669"/>
    <property type="project" value="TreeGrafter"/>
</dbReference>
<dbReference type="AlphaFoldDB" id="A0AAQ3MBA0"/>
<feature type="domain" description="Protein kinase" evidence="7">
    <location>
        <begin position="98"/>
        <end position="299"/>
    </location>
</feature>
<evidence type="ECO:0000313" key="9">
    <source>
        <dbReference type="Proteomes" id="UP001303373"/>
    </source>
</evidence>
<dbReference type="SUPFAM" id="SSF56112">
    <property type="entry name" value="Protein kinase-like (PK-like)"/>
    <property type="match status" value="1"/>
</dbReference>
<gene>
    <name evidence="8" type="ORF">R9X50_00755200</name>
</gene>
<dbReference type="PROSITE" id="PS50011">
    <property type="entry name" value="PROTEIN_KINASE_DOM"/>
    <property type="match status" value="1"/>
</dbReference>
<dbReference type="GO" id="GO:0005524">
    <property type="term" value="F:ATP binding"/>
    <property type="evidence" value="ECO:0007669"/>
    <property type="project" value="UniProtKB-KW"/>
</dbReference>
<evidence type="ECO:0000256" key="2">
    <source>
        <dbReference type="ARBA" id="ARBA00022527"/>
    </source>
</evidence>
<dbReference type="GO" id="GO:0005737">
    <property type="term" value="C:cytoplasm"/>
    <property type="evidence" value="ECO:0007669"/>
    <property type="project" value="TreeGrafter"/>
</dbReference>
<keyword evidence="5 8" id="KW-0418">Kinase</keyword>
<name>A0AAQ3MBA0_9PEZI</name>
<dbReference type="InterPro" id="IPR011009">
    <property type="entry name" value="Kinase-like_dom_sf"/>
</dbReference>
<dbReference type="PANTHER" id="PTHR11042:SF160">
    <property type="entry name" value="EUKARYOTIC TRANSLATION INITIATION FACTOR 2-ALPHA KINASE 1"/>
    <property type="match status" value="1"/>
</dbReference>
<dbReference type="PANTHER" id="PTHR11042">
    <property type="entry name" value="EUKARYOTIC TRANSLATION INITIATION FACTOR 2-ALPHA KINASE EIF2-ALPHA KINASE -RELATED"/>
    <property type="match status" value="1"/>
</dbReference>
<keyword evidence="9" id="KW-1185">Reference proteome</keyword>
<protein>
    <recommendedName>
        <fullName evidence="1">non-specific serine/threonine protein kinase</fullName>
        <ecNumber evidence="1">2.7.11.1</ecNumber>
    </recommendedName>
</protein>
<dbReference type="EC" id="2.7.11.1" evidence="1"/>
<evidence type="ECO:0000256" key="3">
    <source>
        <dbReference type="ARBA" id="ARBA00022679"/>
    </source>
</evidence>
<evidence type="ECO:0000259" key="7">
    <source>
        <dbReference type="PROSITE" id="PS50011"/>
    </source>
</evidence>
<dbReference type="GO" id="GO:0004694">
    <property type="term" value="F:eukaryotic translation initiation factor 2alpha kinase activity"/>
    <property type="evidence" value="ECO:0007669"/>
    <property type="project" value="TreeGrafter"/>
</dbReference>
<accession>A0AAQ3MBA0</accession>
<dbReference type="Proteomes" id="UP001303373">
    <property type="component" value="Chromosome 13"/>
</dbReference>
<evidence type="ECO:0000256" key="1">
    <source>
        <dbReference type="ARBA" id="ARBA00012513"/>
    </source>
</evidence>
<organism evidence="8 9">
    <name type="scientific">Acrodontium crateriforme</name>
    <dbReference type="NCBI Taxonomy" id="150365"/>
    <lineage>
        <taxon>Eukaryota</taxon>
        <taxon>Fungi</taxon>
        <taxon>Dikarya</taxon>
        <taxon>Ascomycota</taxon>
        <taxon>Pezizomycotina</taxon>
        <taxon>Dothideomycetes</taxon>
        <taxon>Dothideomycetidae</taxon>
        <taxon>Mycosphaerellales</taxon>
        <taxon>Teratosphaeriaceae</taxon>
        <taxon>Acrodontium</taxon>
    </lineage>
</organism>
<dbReference type="InterPro" id="IPR000719">
    <property type="entry name" value="Prot_kinase_dom"/>
</dbReference>
<evidence type="ECO:0000256" key="4">
    <source>
        <dbReference type="ARBA" id="ARBA00022741"/>
    </source>
</evidence>
<dbReference type="Gene3D" id="1.10.510.10">
    <property type="entry name" value="Transferase(Phosphotransferase) domain 1"/>
    <property type="match status" value="1"/>
</dbReference>
<proteinExistence type="predicted"/>
<keyword evidence="3" id="KW-0808">Transferase</keyword>
<evidence type="ECO:0000256" key="6">
    <source>
        <dbReference type="ARBA" id="ARBA00022840"/>
    </source>
</evidence>
<evidence type="ECO:0000256" key="5">
    <source>
        <dbReference type="ARBA" id="ARBA00022777"/>
    </source>
</evidence>
<keyword evidence="4" id="KW-0547">Nucleotide-binding</keyword>
<dbReference type="SMART" id="SM00220">
    <property type="entry name" value="S_TKc"/>
    <property type="match status" value="1"/>
</dbReference>
<dbReference type="EMBL" id="CP138592">
    <property type="protein sequence ID" value="WPH04659.1"/>
    <property type="molecule type" value="Genomic_DNA"/>
</dbReference>
<evidence type="ECO:0000313" key="8">
    <source>
        <dbReference type="EMBL" id="WPH04659.1"/>
    </source>
</evidence>
<reference evidence="8 9" key="1">
    <citation type="submission" date="2023-11" db="EMBL/GenBank/DDBJ databases">
        <title>An acidophilic fungus is an integral part of prey digestion in a carnivorous sundew plant.</title>
        <authorList>
            <person name="Tsai I.J."/>
        </authorList>
    </citation>
    <scope>NUCLEOTIDE SEQUENCE [LARGE SCALE GENOMIC DNA]</scope>
    <source>
        <strain evidence="8">169a</strain>
    </source>
</reference>